<dbReference type="OrthoDB" id="409136at2759"/>
<protein>
    <recommendedName>
        <fullName evidence="3">Thioredoxin-like fold domain-containing protein</fullName>
    </recommendedName>
</protein>
<reference evidence="1 2" key="1">
    <citation type="submission" date="2016-06" db="EMBL/GenBank/DDBJ databases">
        <title>Evolution of pathogenesis and genome organization in the Tremellales.</title>
        <authorList>
            <person name="Cuomo C."/>
            <person name="Litvintseva A."/>
            <person name="Heitman J."/>
            <person name="Chen Y."/>
            <person name="Sun S."/>
            <person name="Springer D."/>
            <person name="Dromer F."/>
            <person name="Young S."/>
            <person name="Zeng Q."/>
            <person name="Chapman S."/>
            <person name="Gujja S."/>
            <person name="Saif S."/>
            <person name="Birren B."/>
        </authorList>
    </citation>
    <scope>NUCLEOTIDE SEQUENCE [LARGE SCALE GENOMIC DNA]</scope>
    <source>
        <strain evidence="1 2">ATCC 28783</strain>
    </source>
</reference>
<dbReference type="AlphaFoldDB" id="A0A4Q1BFU5"/>
<sequence length="286" mass="32841">MSSTVELPPDLIGQSGLYNLADPLLRRLRLEDTTGVSISDLEKYFRYKDLLIFYAGSEQGSNNLRDLHRDLTAFAIKNFKTSGIIYISTDTDPTSAQRILTNQPWLRSTFHDNSDFAPLVPYREGARITELEEVSRGEDFIQAGEIEAGFEKIDFGKEENKWRLSFGVQDYVRPLSRAAITVLMNVYSTPSISVYHIPSHRFIAKNVRPSAFNSKNVDNNFRKWKEGGVSSIRITDILWGLKWPLFGLLLAFIYHLFIRFGGDEYNVLPQYLDDLTWRLRGEKVQT</sequence>
<gene>
    <name evidence="1" type="ORF">M231_07131</name>
</gene>
<dbReference type="InParanoid" id="A0A4Q1BFU5"/>
<dbReference type="EMBL" id="SDIL01000129">
    <property type="protein sequence ID" value="RXK35601.1"/>
    <property type="molecule type" value="Genomic_DNA"/>
</dbReference>
<evidence type="ECO:0000313" key="1">
    <source>
        <dbReference type="EMBL" id="RXK35601.1"/>
    </source>
</evidence>
<comment type="caution">
    <text evidence="1">The sequence shown here is derived from an EMBL/GenBank/DDBJ whole genome shotgun (WGS) entry which is preliminary data.</text>
</comment>
<name>A0A4Q1BFU5_TREME</name>
<accession>A0A4Q1BFU5</accession>
<evidence type="ECO:0008006" key="3">
    <source>
        <dbReference type="Google" id="ProtNLM"/>
    </source>
</evidence>
<evidence type="ECO:0000313" key="2">
    <source>
        <dbReference type="Proteomes" id="UP000289152"/>
    </source>
</evidence>
<dbReference type="VEuPathDB" id="FungiDB:TREMEDRAFT_69944"/>
<dbReference type="Proteomes" id="UP000289152">
    <property type="component" value="Unassembled WGS sequence"/>
</dbReference>
<proteinExistence type="predicted"/>
<keyword evidence="2" id="KW-1185">Reference proteome</keyword>
<organism evidence="1 2">
    <name type="scientific">Tremella mesenterica</name>
    <name type="common">Jelly fungus</name>
    <dbReference type="NCBI Taxonomy" id="5217"/>
    <lineage>
        <taxon>Eukaryota</taxon>
        <taxon>Fungi</taxon>
        <taxon>Dikarya</taxon>
        <taxon>Basidiomycota</taxon>
        <taxon>Agaricomycotina</taxon>
        <taxon>Tremellomycetes</taxon>
        <taxon>Tremellales</taxon>
        <taxon>Tremellaceae</taxon>
        <taxon>Tremella</taxon>
    </lineage>
</organism>